<reference evidence="2" key="1">
    <citation type="journal article" date="2012" name="Nature">
        <title>The oyster genome reveals stress adaptation and complexity of shell formation.</title>
        <authorList>
            <person name="Zhang G."/>
            <person name="Fang X."/>
            <person name="Guo X."/>
            <person name="Li L."/>
            <person name="Luo R."/>
            <person name="Xu F."/>
            <person name="Yang P."/>
            <person name="Zhang L."/>
            <person name="Wang X."/>
            <person name="Qi H."/>
            <person name="Xiong Z."/>
            <person name="Que H."/>
            <person name="Xie Y."/>
            <person name="Holland P.W."/>
            <person name="Paps J."/>
            <person name="Zhu Y."/>
            <person name="Wu F."/>
            <person name="Chen Y."/>
            <person name="Wang J."/>
            <person name="Peng C."/>
            <person name="Meng J."/>
            <person name="Yang L."/>
            <person name="Liu J."/>
            <person name="Wen B."/>
            <person name="Zhang N."/>
            <person name="Huang Z."/>
            <person name="Zhu Q."/>
            <person name="Feng Y."/>
            <person name="Mount A."/>
            <person name="Hedgecock D."/>
            <person name="Xu Z."/>
            <person name="Liu Y."/>
            <person name="Domazet-Loso T."/>
            <person name="Du Y."/>
            <person name="Sun X."/>
            <person name="Zhang S."/>
            <person name="Liu B."/>
            <person name="Cheng P."/>
            <person name="Jiang X."/>
            <person name="Li J."/>
            <person name="Fan D."/>
            <person name="Wang W."/>
            <person name="Fu W."/>
            <person name="Wang T."/>
            <person name="Wang B."/>
            <person name="Zhang J."/>
            <person name="Peng Z."/>
            <person name="Li Y."/>
            <person name="Li N."/>
            <person name="Wang J."/>
            <person name="Chen M."/>
            <person name="He Y."/>
            <person name="Tan F."/>
            <person name="Song X."/>
            <person name="Zheng Q."/>
            <person name="Huang R."/>
            <person name="Yang H."/>
            <person name="Du X."/>
            <person name="Chen L."/>
            <person name="Yang M."/>
            <person name="Gaffney P.M."/>
            <person name="Wang S."/>
            <person name="Luo L."/>
            <person name="She Z."/>
            <person name="Ming Y."/>
            <person name="Huang W."/>
            <person name="Zhang S."/>
            <person name="Huang B."/>
            <person name="Zhang Y."/>
            <person name="Qu T."/>
            <person name="Ni P."/>
            <person name="Miao G."/>
            <person name="Wang J."/>
            <person name="Wang Q."/>
            <person name="Steinberg C.E."/>
            <person name="Wang H."/>
            <person name="Li N."/>
            <person name="Qian L."/>
            <person name="Zhang G."/>
            <person name="Li Y."/>
            <person name="Yang H."/>
            <person name="Liu X."/>
            <person name="Wang J."/>
            <person name="Yin Y."/>
            <person name="Wang J."/>
        </authorList>
    </citation>
    <scope>NUCLEOTIDE SEQUENCE [LARGE SCALE GENOMIC DNA]</scope>
    <source>
        <strain evidence="2">05x7-T-G4-1.051#20</strain>
    </source>
</reference>
<sequence>MDAARQESILKKRLQVFLTELLKFGTIKGFKNFAMYLRGREELVISVLNEPKSSQYIHTLEHVKSASTFKDPNRSGSLTSNNLPYDKRSLLISMRSQMNLTTAAVPKGVGLPPASPSDSETQPGDETSTLFLIAGYARYSCPYVWIRSNHQRLVKLMGEVETEKDSPLRLKSTASWKDRNVTLYDIIAELVKLNTYPAPQNPYELDMEYFSSLPPAERVLETAAMIQTLKKWKGGSGVSCYLFRHVSNHQRIYKKCSTKTRNVANALKHLYQSIFIKNIFNARPWSRFS</sequence>
<dbReference type="EMBL" id="JH817244">
    <property type="protein sequence ID" value="EKC27522.1"/>
    <property type="molecule type" value="Genomic_DNA"/>
</dbReference>
<name>K1PTE5_MAGGI</name>
<dbReference type="HOGENOM" id="CLU_086836_0_0_1"/>
<organism evidence="2">
    <name type="scientific">Magallana gigas</name>
    <name type="common">Pacific oyster</name>
    <name type="synonym">Crassostrea gigas</name>
    <dbReference type="NCBI Taxonomy" id="29159"/>
    <lineage>
        <taxon>Eukaryota</taxon>
        <taxon>Metazoa</taxon>
        <taxon>Spiralia</taxon>
        <taxon>Lophotrochozoa</taxon>
        <taxon>Mollusca</taxon>
        <taxon>Bivalvia</taxon>
        <taxon>Autobranchia</taxon>
        <taxon>Pteriomorphia</taxon>
        <taxon>Ostreida</taxon>
        <taxon>Ostreoidea</taxon>
        <taxon>Ostreidae</taxon>
        <taxon>Magallana</taxon>
    </lineage>
</organism>
<accession>K1PTE5</accession>
<evidence type="ECO:0000313" key="2">
    <source>
        <dbReference type="EMBL" id="EKC27522.1"/>
    </source>
</evidence>
<gene>
    <name evidence="2" type="ORF">CGI_10008829</name>
</gene>
<dbReference type="InParanoid" id="K1PTE5"/>
<dbReference type="AlphaFoldDB" id="K1PTE5"/>
<dbReference type="Pfam" id="PF25377">
    <property type="entry name" value="DUF7886"/>
    <property type="match status" value="1"/>
</dbReference>
<dbReference type="PANTHER" id="PTHR47915:SF1">
    <property type="entry name" value="SI:DKEY-19B23.7"/>
    <property type="match status" value="1"/>
</dbReference>
<proteinExistence type="predicted"/>
<feature type="domain" description="DUF7886" evidence="1">
    <location>
        <begin position="115"/>
        <end position="231"/>
    </location>
</feature>
<protein>
    <recommendedName>
        <fullName evidence="1">DUF7886 domain-containing protein</fullName>
    </recommendedName>
</protein>
<evidence type="ECO:0000259" key="1">
    <source>
        <dbReference type="Pfam" id="PF25377"/>
    </source>
</evidence>
<dbReference type="InterPro" id="IPR057208">
    <property type="entry name" value="DUF7886"/>
</dbReference>
<dbReference type="PANTHER" id="PTHR47915">
    <property type="entry name" value="SI:DKEY-19B23.7"/>
    <property type="match status" value="1"/>
</dbReference>